<evidence type="ECO:0000313" key="11">
    <source>
        <dbReference type="Proteomes" id="UP000243052"/>
    </source>
</evidence>
<dbReference type="GeneID" id="28721622"/>
<sequence>MSLLAFNMVKKRKYGSLDAKEDYTIELPNVKRSSQACDRCRLKKIKCDGLKPSCSSCQKIGYQCKTSDKLTRRGFPRGYTEMLEREVIRLQRMYERAVTCSGNNSSPEMRGSTGEGREQLPKQQGQQPLPFINDSFHYYPNYSSGNTYLGNANWHALTGSALDPTQTPSDDVSLTEYITRVFQIEGSGIPREIIRLYRNGVSEARSAVKKMVSAFLKEHSLVPVMYGNDWRARLRAVMGSKDDNQAKPAADPPALLALLYIIQWNCSVFSPETLFNVTKIVSVLACDALSAVQVVLLASQYFMSLPRDLTTGQMSAVPWATQLLNLAFAHIITQGLFINCNKLVPIGSSEKFAEASRCNQETYETRVVTFWVFQFLAALWSFLQGIPKTDFLADEFKPPMVSSLNIVALRPFQILLEHFLQLDGCNLREVLQTQIPRYTYVVESFRHALNHWKLYHSLQDHDLNDIVVDNNERVEIQLTLAYLLPRWLTVRKRPHSHQLSWEILSLYYLLLAHEHSVAKVDSPYAPTPILRVVHSMPWDSWGLIRACFLDLAQAPGYLDKFAYDRYRDLVTNWMHLWYEDDSVYREAMERYGVGNVERFGKPMRLSQVVQSMRSKGSGNVATPGRPLLKPLQSSEALSDPFNMFSNLPVVEDPLPPQWILMSTGFNMLSNEVSASGAITSNVNYGSNSSTLISASTTVAGCDAFAMLAEDEDGYVEDDESGEEELTLSFGANKSVGGVAGVSSPRSMQHNPRPTLFNQRVSSSELATRDSTMLMDSPINHKETIQKVNGNNDTNARKMLHSAGVKDSKLDVVHYDLIPESIATKMGEKVLI</sequence>
<evidence type="ECO:0000256" key="2">
    <source>
        <dbReference type="ARBA" id="ARBA00022723"/>
    </source>
</evidence>
<keyword evidence="4" id="KW-0805">Transcription regulation</keyword>
<evidence type="ECO:0000256" key="3">
    <source>
        <dbReference type="ARBA" id="ARBA00022833"/>
    </source>
</evidence>
<dbReference type="PANTHER" id="PTHR47782">
    <property type="entry name" value="ZN(II)2CYS6 TRANSCRIPTION FACTOR (EUROFUNG)-RELATED"/>
    <property type="match status" value="1"/>
</dbReference>
<dbReference type="GO" id="GO:0005634">
    <property type="term" value="C:nucleus"/>
    <property type="evidence" value="ECO:0007669"/>
    <property type="project" value="UniProtKB-SubCell"/>
</dbReference>
<keyword evidence="5" id="KW-0238">DNA-binding</keyword>
<evidence type="ECO:0000256" key="1">
    <source>
        <dbReference type="ARBA" id="ARBA00004123"/>
    </source>
</evidence>
<dbReference type="EMBL" id="CP014242">
    <property type="protein sequence ID" value="AMD19337.1"/>
    <property type="molecule type" value="Genomic_DNA"/>
</dbReference>
<dbReference type="CDD" id="cd00067">
    <property type="entry name" value="GAL4"/>
    <property type="match status" value="1"/>
</dbReference>
<comment type="subcellular location">
    <subcellularLocation>
        <location evidence="1">Nucleus</location>
    </subcellularLocation>
</comment>
<dbReference type="InterPro" id="IPR001138">
    <property type="entry name" value="Zn2Cys6_DnaBD"/>
</dbReference>
<dbReference type="PROSITE" id="PS00463">
    <property type="entry name" value="ZN2_CY6_FUNGAL_1"/>
    <property type="match status" value="1"/>
</dbReference>
<keyword evidence="6" id="KW-0804">Transcription</keyword>
<dbReference type="SMART" id="SM00066">
    <property type="entry name" value="GAL4"/>
    <property type="match status" value="1"/>
</dbReference>
<dbReference type="GO" id="GO:0045944">
    <property type="term" value="P:positive regulation of transcription by RNA polymerase II"/>
    <property type="evidence" value="ECO:0007669"/>
    <property type="project" value="TreeGrafter"/>
</dbReference>
<evidence type="ECO:0000256" key="4">
    <source>
        <dbReference type="ARBA" id="ARBA00023015"/>
    </source>
</evidence>
<evidence type="ECO:0000256" key="8">
    <source>
        <dbReference type="SAM" id="MobiDB-lite"/>
    </source>
</evidence>
<keyword evidence="7" id="KW-0539">Nucleus</keyword>
<evidence type="ECO:0000259" key="9">
    <source>
        <dbReference type="PROSITE" id="PS50048"/>
    </source>
</evidence>
<evidence type="ECO:0000256" key="6">
    <source>
        <dbReference type="ARBA" id="ARBA00023163"/>
    </source>
</evidence>
<reference evidence="10 11" key="1">
    <citation type="submission" date="2016-01" db="EMBL/GenBank/DDBJ databases">
        <title>Genome sequence of the yeast Holleya sinecauda.</title>
        <authorList>
            <person name="Dietrich F.S."/>
        </authorList>
    </citation>
    <scope>NUCLEOTIDE SEQUENCE [LARGE SCALE GENOMIC DNA]</scope>
    <source>
        <strain evidence="10 11">ATCC 58844</strain>
    </source>
</reference>
<accession>A0A120K1F8</accession>
<dbReference type="OrthoDB" id="4151048at2759"/>
<dbReference type="STRING" id="45286.A0A120K1F8"/>
<gene>
    <name evidence="10" type="ORF">AW171_hschr21164</name>
</gene>
<dbReference type="GO" id="GO:0000981">
    <property type="term" value="F:DNA-binding transcription factor activity, RNA polymerase II-specific"/>
    <property type="evidence" value="ECO:0007669"/>
    <property type="project" value="InterPro"/>
</dbReference>
<proteinExistence type="predicted"/>
<feature type="region of interest" description="Disordered" evidence="8">
    <location>
        <begin position="100"/>
        <end position="126"/>
    </location>
</feature>
<dbReference type="RefSeq" id="XP_017986333.1">
    <property type="nucleotide sequence ID" value="XM_018130844.1"/>
</dbReference>
<dbReference type="SUPFAM" id="SSF57701">
    <property type="entry name" value="Zn2/Cys6 DNA-binding domain"/>
    <property type="match status" value="1"/>
</dbReference>
<keyword evidence="11" id="KW-1185">Reference proteome</keyword>
<dbReference type="Gene3D" id="4.10.240.10">
    <property type="entry name" value="Zn(2)-C6 fungal-type DNA-binding domain"/>
    <property type="match status" value="1"/>
</dbReference>
<evidence type="ECO:0000313" key="10">
    <source>
        <dbReference type="EMBL" id="AMD19337.1"/>
    </source>
</evidence>
<evidence type="ECO:0000256" key="5">
    <source>
        <dbReference type="ARBA" id="ARBA00023125"/>
    </source>
</evidence>
<dbReference type="InterPro" id="IPR052202">
    <property type="entry name" value="Yeast_MetPath_Reg"/>
</dbReference>
<keyword evidence="3" id="KW-0862">Zinc</keyword>
<dbReference type="PROSITE" id="PS50048">
    <property type="entry name" value="ZN2_CY6_FUNGAL_2"/>
    <property type="match status" value="1"/>
</dbReference>
<evidence type="ECO:0000256" key="7">
    <source>
        <dbReference type="ARBA" id="ARBA00023242"/>
    </source>
</evidence>
<dbReference type="GO" id="GO:0043565">
    <property type="term" value="F:sequence-specific DNA binding"/>
    <property type="evidence" value="ECO:0007669"/>
    <property type="project" value="TreeGrafter"/>
</dbReference>
<feature type="domain" description="Zn(2)-C6 fungal-type" evidence="9">
    <location>
        <begin position="36"/>
        <end position="66"/>
    </location>
</feature>
<dbReference type="InterPro" id="IPR036864">
    <property type="entry name" value="Zn2-C6_fun-type_DNA-bd_sf"/>
</dbReference>
<name>A0A120K1F8_9SACH</name>
<dbReference type="Pfam" id="PF00172">
    <property type="entry name" value="Zn_clus"/>
    <property type="match status" value="1"/>
</dbReference>
<dbReference type="GO" id="GO:0008270">
    <property type="term" value="F:zinc ion binding"/>
    <property type="evidence" value="ECO:0007669"/>
    <property type="project" value="InterPro"/>
</dbReference>
<dbReference type="PANTHER" id="PTHR47782:SF10">
    <property type="entry name" value="PROTEIN SIP4"/>
    <property type="match status" value="1"/>
</dbReference>
<protein>
    <submittedName>
        <fullName evidence="10">HBR436Cp</fullName>
    </submittedName>
</protein>
<keyword evidence="2" id="KW-0479">Metal-binding</keyword>
<dbReference type="Proteomes" id="UP000243052">
    <property type="component" value="Chromosome ii"/>
</dbReference>
<dbReference type="AlphaFoldDB" id="A0A120K1F8"/>
<organism evidence="10 11">
    <name type="scientific">Eremothecium sinecaudum</name>
    <dbReference type="NCBI Taxonomy" id="45286"/>
    <lineage>
        <taxon>Eukaryota</taxon>
        <taxon>Fungi</taxon>
        <taxon>Dikarya</taxon>
        <taxon>Ascomycota</taxon>
        <taxon>Saccharomycotina</taxon>
        <taxon>Saccharomycetes</taxon>
        <taxon>Saccharomycetales</taxon>
        <taxon>Saccharomycetaceae</taxon>
        <taxon>Eremothecium</taxon>
    </lineage>
</organism>